<evidence type="ECO:0000313" key="2">
    <source>
        <dbReference type="EMBL" id="GIY26913.1"/>
    </source>
</evidence>
<comment type="caution">
    <text evidence="2">The sequence shown here is derived from an EMBL/GenBank/DDBJ whole genome shotgun (WGS) entry which is preliminary data.</text>
</comment>
<organism evidence="2 3">
    <name type="scientific">Caerostris darwini</name>
    <dbReference type="NCBI Taxonomy" id="1538125"/>
    <lineage>
        <taxon>Eukaryota</taxon>
        <taxon>Metazoa</taxon>
        <taxon>Ecdysozoa</taxon>
        <taxon>Arthropoda</taxon>
        <taxon>Chelicerata</taxon>
        <taxon>Arachnida</taxon>
        <taxon>Araneae</taxon>
        <taxon>Araneomorphae</taxon>
        <taxon>Entelegynae</taxon>
        <taxon>Araneoidea</taxon>
        <taxon>Araneidae</taxon>
        <taxon>Caerostris</taxon>
    </lineage>
</organism>
<evidence type="ECO:0000256" key="1">
    <source>
        <dbReference type="SAM" id="MobiDB-lite"/>
    </source>
</evidence>
<proteinExistence type="predicted"/>
<feature type="region of interest" description="Disordered" evidence="1">
    <location>
        <begin position="31"/>
        <end position="52"/>
    </location>
</feature>
<keyword evidence="3" id="KW-1185">Reference proteome</keyword>
<protein>
    <submittedName>
        <fullName evidence="2">Uncharacterized protein</fullName>
    </submittedName>
</protein>
<feature type="compositionally biased region" description="Basic residues" evidence="1">
    <location>
        <begin position="34"/>
        <end position="47"/>
    </location>
</feature>
<name>A0AAV4S4D9_9ARAC</name>
<sequence length="85" mass="9346">MCVIFAELKSDERKKGRLRWCFFFGVAAGSRSGTHGHRSCISRKRRGPGAAETQQPLLSICGATYPSPRTGCKERCSIACLARLN</sequence>
<dbReference type="Proteomes" id="UP001054837">
    <property type="component" value="Unassembled WGS sequence"/>
</dbReference>
<accession>A0AAV4S4D9</accession>
<reference evidence="2 3" key="1">
    <citation type="submission" date="2021-06" db="EMBL/GenBank/DDBJ databases">
        <title>Caerostris darwini draft genome.</title>
        <authorList>
            <person name="Kono N."/>
            <person name="Arakawa K."/>
        </authorList>
    </citation>
    <scope>NUCLEOTIDE SEQUENCE [LARGE SCALE GENOMIC DNA]</scope>
</reference>
<dbReference type="EMBL" id="BPLQ01006989">
    <property type="protein sequence ID" value="GIY26913.1"/>
    <property type="molecule type" value="Genomic_DNA"/>
</dbReference>
<gene>
    <name evidence="2" type="ORF">CDAR_507161</name>
</gene>
<evidence type="ECO:0000313" key="3">
    <source>
        <dbReference type="Proteomes" id="UP001054837"/>
    </source>
</evidence>
<dbReference type="AlphaFoldDB" id="A0AAV4S4D9"/>